<dbReference type="RefSeq" id="WP_169188188.1">
    <property type="nucleotide sequence ID" value="NZ_JABBPK010000001.1"/>
</dbReference>
<sequence length="118" mass="13632">MNSYLDTMVTKVKDSIAQAADSVRRGFVALSGDTFISVWELAEYIKTHKETKTESKYLLGNYYYFSHLQENGVRYYLETNGDFILQVDATTKDQILVAYRSYKDKLSLNTPVKFPKVH</sequence>
<dbReference type="EMBL" id="JABBPK010000001">
    <property type="protein sequence ID" value="NMO76896.1"/>
    <property type="molecule type" value="Genomic_DNA"/>
</dbReference>
<accession>A0A7Y0K6W7</accession>
<name>A0A7Y0K6W7_9BACI</name>
<comment type="caution">
    <text evidence="1">The sequence shown here is derived from an EMBL/GenBank/DDBJ whole genome shotgun (WGS) entry which is preliminary data.</text>
</comment>
<evidence type="ECO:0000313" key="2">
    <source>
        <dbReference type="Proteomes" id="UP000588491"/>
    </source>
</evidence>
<reference evidence="1 2" key="1">
    <citation type="submission" date="2020-04" db="EMBL/GenBank/DDBJ databases">
        <title>Bacillus sp. UniB3 isolated from commercial digestive syrup.</title>
        <authorList>
            <person name="Thorat V."/>
            <person name="Kirdat K."/>
            <person name="Tiwarekar B."/>
            <person name="Yadav A."/>
        </authorList>
    </citation>
    <scope>NUCLEOTIDE SEQUENCE [LARGE SCALE GENOMIC DNA]</scope>
    <source>
        <strain evidence="1 2">UniB3</strain>
    </source>
</reference>
<gene>
    <name evidence="1" type="ORF">HHU08_07810</name>
</gene>
<protein>
    <submittedName>
        <fullName evidence="1">Uncharacterized protein</fullName>
    </submittedName>
</protein>
<evidence type="ECO:0000313" key="1">
    <source>
        <dbReference type="EMBL" id="NMO76896.1"/>
    </source>
</evidence>
<dbReference type="Proteomes" id="UP000588491">
    <property type="component" value="Unassembled WGS sequence"/>
</dbReference>
<proteinExistence type="predicted"/>
<organism evidence="1 2">
    <name type="scientific">Niallia alba</name>
    <dbReference type="NCBI Taxonomy" id="2729105"/>
    <lineage>
        <taxon>Bacteria</taxon>
        <taxon>Bacillati</taxon>
        <taxon>Bacillota</taxon>
        <taxon>Bacilli</taxon>
        <taxon>Bacillales</taxon>
        <taxon>Bacillaceae</taxon>
        <taxon>Niallia</taxon>
    </lineage>
</organism>
<keyword evidence="2" id="KW-1185">Reference proteome</keyword>
<dbReference type="AlphaFoldDB" id="A0A7Y0K6W7"/>